<comment type="caution">
    <text evidence="2">The sequence shown here is derived from an EMBL/GenBank/DDBJ whole genome shotgun (WGS) entry which is preliminary data.</text>
</comment>
<organism evidence="2 3">
    <name type="scientific">Allacma fusca</name>
    <dbReference type="NCBI Taxonomy" id="39272"/>
    <lineage>
        <taxon>Eukaryota</taxon>
        <taxon>Metazoa</taxon>
        <taxon>Ecdysozoa</taxon>
        <taxon>Arthropoda</taxon>
        <taxon>Hexapoda</taxon>
        <taxon>Collembola</taxon>
        <taxon>Symphypleona</taxon>
        <taxon>Sminthuridae</taxon>
        <taxon>Allacma</taxon>
    </lineage>
</organism>
<dbReference type="OrthoDB" id="20134at2759"/>
<evidence type="ECO:0000256" key="1">
    <source>
        <dbReference type="SAM" id="MobiDB-lite"/>
    </source>
</evidence>
<sequence>MSQFQYTQPGTAIEKSRRLATFGLFKNGRQKISTIVQSKYATLPDEAYGTGACDQSKEQTAPCEFDPLIDYIPKCSITIYNSNVTTKLAQDEVSFGLSKQLTERKHTTRNFIKINRQRFKPRTAAKYECHSPHNSTAASSNSCEHTLINPQLSDSVSSNGSQSFKILNSFKSFKTDRSPKPGDVAGNNKTYLSATSTPTGSSKSGSVFHSPTSLMSSNRREVAHGAKRIKAKTGTTAKNSTGRRNRPYLLQKQSQEYTEKLSKLWYPKQTSSMSMNISVTSSENINDCDE</sequence>
<accession>A0A8J2P6B4</accession>
<dbReference type="AlphaFoldDB" id="A0A8J2P6B4"/>
<keyword evidence="3" id="KW-1185">Reference proteome</keyword>
<dbReference type="EMBL" id="CAJVCH010251059">
    <property type="protein sequence ID" value="CAG7733565.1"/>
    <property type="molecule type" value="Genomic_DNA"/>
</dbReference>
<feature type="region of interest" description="Disordered" evidence="1">
    <location>
        <begin position="175"/>
        <end position="243"/>
    </location>
</feature>
<evidence type="ECO:0000313" key="3">
    <source>
        <dbReference type="Proteomes" id="UP000708208"/>
    </source>
</evidence>
<feature type="compositionally biased region" description="Low complexity" evidence="1">
    <location>
        <begin position="193"/>
        <end position="206"/>
    </location>
</feature>
<gene>
    <name evidence="2" type="ORF">AFUS01_LOCUS22000</name>
</gene>
<dbReference type="Proteomes" id="UP000708208">
    <property type="component" value="Unassembled WGS sequence"/>
</dbReference>
<reference evidence="2" key="1">
    <citation type="submission" date="2021-06" db="EMBL/GenBank/DDBJ databases">
        <authorList>
            <person name="Hodson N. C."/>
            <person name="Mongue J. A."/>
            <person name="Jaron S. K."/>
        </authorList>
    </citation>
    <scope>NUCLEOTIDE SEQUENCE</scope>
</reference>
<feature type="compositionally biased region" description="Polar residues" evidence="1">
    <location>
        <begin position="207"/>
        <end position="217"/>
    </location>
</feature>
<protein>
    <submittedName>
        <fullName evidence="2">Uncharacterized protein</fullName>
    </submittedName>
</protein>
<evidence type="ECO:0000313" key="2">
    <source>
        <dbReference type="EMBL" id="CAG7733565.1"/>
    </source>
</evidence>
<proteinExistence type="predicted"/>
<name>A0A8J2P6B4_9HEXA</name>